<sequence length="110" mass="13057">MEKKPKEIGWSRESHGWSWRSRGLHGLRRKFVQVSIDRVFEFFGQCMAFADVLSDQSSDKDIDPYGSMNRFARIANRFLDTRAYYFLGFLVRIDRFLRIYGIKTSKMSET</sequence>
<evidence type="ECO:0000313" key="1">
    <source>
        <dbReference type="EMBL" id="PKI76649.1"/>
    </source>
</evidence>
<comment type="caution">
    <text evidence="1">The sequence shown here is derived from an EMBL/GenBank/DDBJ whole genome shotgun (WGS) entry which is preliminary data.</text>
</comment>
<accession>A0A2I0L7G2</accession>
<gene>
    <name evidence="1" type="ORF">CRG98_002958</name>
</gene>
<dbReference type="AlphaFoldDB" id="A0A2I0L7G2"/>
<keyword evidence="2" id="KW-1185">Reference proteome</keyword>
<proteinExistence type="predicted"/>
<dbReference type="EMBL" id="PGOL01000111">
    <property type="protein sequence ID" value="PKI76649.1"/>
    <property type="molecule type" value="Genomic_DNA"/>
</dbReference>
<name>A0A2I0L7G2_PUNGR</name>
<organism evidence="1 2">
    <name type="scientific">Punica granatum</name>
    <name type="common">Pomegranate</name>
    <dbReference type="NCBI Taxonomy" id="22663"/>
    <lineage>
        <taxon>Eukaryota</taxon>
        <taxon>Viridiplantae</taxon>
        <taxon>Streptophyta</taxon>
        <taxon>Embryophyta</taxon>
        <taxon>Tracheophyta</taxon>
        <taxon>Spermatophyta</taxon>
        <taxon>Magnoliopsida</taxon>
        <taxon>eudicotyledons</taxon>
        <taxon>Gunneridae</taxon>
        <taxon>Pentapetalae</taxon>
        <taxon>rosids</taxon>
        <taxon>malvids</taxon>
        <taxon>Myrtales</taxon>
        <taxon>Lythraceae</taxon>
        <taxon>Punica</taxon>
    </lineage>
</organism>
<evidence type="ECO:0000313" key="2">
    <source>
        <dbReference type="Proteomes" id="UP000233551"/>
    </source>
</evidence>
<dbReference type="Proteomes" id="UP000233551">
    <property type="component" value="Unassembled WGS sequence"/>
</dbReference>
<reference evidence="1 2" key="1">
    <citation type="submission" date="2017-11" db="EMBL/GenBank/DDBJ databases">
        <title>De-novo sequencing of pomegranate (Punica granatum L.) genome.</title>
        <authorList>
            <person name="Akparov Z."/>
            <person name="Amiraslanov A."/>
            <person name="Hajiyeva S."/>
            <person name="Abbasov M."/>
            <person name="Kaur K."/>
            <person name="Hamwieh A."/>
            <person name="Solovyev V."/>
            <person name="Salamov A."/>
            <person name="Braich B."/>
            <person name="Kosarev P."/>
            <person name="Mahmoud A."/>
            <person name="Hajiyev E."/>
            <person name="Babayeva S."/>
            <person name="Izzatullayeva V."/>
            <person name="Mammadov A."/>
            <person name="Mammadov A."/>
            <person name="Sharifova S."/>
            <person name="Ojaghi J."/>
            <person name="Eynullazada K."/>
            <person name="Bayramov B."/>
            <person name="Abdulazimova A."/>
            <person name="Shahmuradov I."/>
        </authorList>
    </citation>
    <scope>NUCLEOTIDE SEQUENCE [LARGE SCALE GENOMIC DNA]</scope>
    <source>
        <strain evidence="2">cv. AG2017</strain>
        <tissue evidence="1">Leaf</tissue>
    </source>
</reference>
<protein>
    <submittedName>
        <fullName evidence="1">Uncharacterized protein</fullName>
    </submittedName>
</protein>